<proteinExistence type="predicted"/>
<keyword evidence="3" id="KW-1185">Reference proteome</keyword>
<dbReference type="Proteomes" id="UP000193450">
    <property type="component" value="Chromosome"/>
</dbReference>
<dbReference type="Pfam" id="PF04748">
    <property type="entry name" value="Polysacc_deac_2"/>
    <property type="match status" value="1"/>
</dbReference>
<dbReference type="SUPFAM" id="SSF88713">
    <property type="entry name" value="Glycoside hydrolase/deacetylase"/>
    <property type="match status" value="1"/>
</dbReference>
<evidence type="ECO:0000256" key="1">
    <source>
        <dbReference type="SAM" id="SignalP"/>
    </source>
</evidence>
<evidence type="ECO:0000313" key="2">
    <source>
        <dbReference type="EMBL" id="ARN73605.1"/>
    </source>
</evidence>
<keyword evidence="1" id="KW-0732">Signal</keyword>
<accession>A0A1X9NCH2</accession>
<dbReference type="PANTHER" id="PTHR30105:SF2">
    <property type="entry name" value="DIVERGENT POLYSACCHARIDE DEACETYLASE SUPERFAMILY"/>
    <property type="match status" value="1"/>
</dbReference>
<name>A0A1X9NCH2_9GAMM</name>
<sequence>MKNIVLFFWLSLAASCFAESPTPRIVLIIDDMGNNLELGQRAIALPGAVSYAFLPHSSHSKSLANEANRQQKEILLHAPMSNLHDYPTGPGTLTPKMNQQQFLATLADNLASIPHAKGVNNHMGSLLTQLRQPMSWLMQALKQQNLYFVDSRTSPLTVAERTAREQQLPTLKRDVFLDNQRTPAAIAKQFDQLIRLSKQQGQAVAIGHPYPETLAFLEQQLPLLAEQGVMLVNASGLVRAQCEQAPANCSWPENVSQLSHSHQDK</sequence>
<dbReference type="CDD" id="cd10936">
    <property type="entry name" value="CE4_DAC2"/>
    <property type="match status" value="1"/>
</dbReference>
<dbReference type="RefSeq" id="WP_085757719.1">
    <property type="nucleotide sequence ID" value="NZ_CP019343.1"/>
</dbReference>
<dbReference type="PROSITE" id="PS51257">
    <property type="entry name" value="PROKAR_LIPOPROTEIN"/>
    <property type="match status" value="1"/>
</dbReference>
<dbReference type="OrthoDB" id="9784811at2"/>
<dbReference type="InterPro" id="IPR006837">
    <property type="entry name" value="Divergent_DAC"/>
</dbReference>
<evidence type="ECO:0008006" key="4">
    <source>
        <dbReference type="Google" id="ProtNLM"/>
    </source>
</evidence>
<dbReference type="STRING" id="716816.BST96_05405"/>
<gene>
    <name evidence="2" type="ORF">BST96_05405</name>
</gene>
<evidence type="ECO:0000313" key="3">
    <source>
        <dbReference type="Proteomes" id="UP000193450"/>
    </source>
</evidence>
<dbReference type="KEGG" id="osg:BST96_05405"/>
<protein>
    <recommendedName>
        <fullName evidence="4">Divergent polysaccharide deacetylase family protein</fullName>
    </recommendedName>
</protein>
<dbReference type="InterPro" id="IPR011330">
    <property type="entry name" value="Glyco_hydro/deAcase_b/a-brl"/>
</dbReference>
<dbReference type="Gene3D" id="3.20.20.370">
    <property type="entry name" value="Glycoside hydrolase/deacetylase"/>
    <property type="match status" value="1"/>
</dbReference>
<dbReference type="PANTHER" id="PTHR30105">
    <property type="entry name" value="UNCHARACTERIZED YIBQ-RELATED"/>
    <property type="match status" value="1"/>
</dbReference>
<dbReference type="GO" id="GO:0005975">
    <property type="term" value="P:carbohydrate metabolic process"/>
    <property type="evidence" value="ECO:0007669"/>
    <property type="project" value="InterPro"/>
</dbReference>
<dbReference type="EMBL" id="CP019343">
    <property type="protein sequence ID" value="ARN73605.1"/>
    <property type="molecule type" value="Genomic_DNA"/>
</dbReference>
<feature type="signal peptide" evidence="1">
    <location>
        <begin position="1"/>
        <end position="18"/>
    </location>
</feature>
<dbReference type="AlphaFoldDB" id="A0A1X9NCH2"/>
<organism evidence="2 3">
    <name type="scientific">Oceanicoccus sagamiensis</name>
    <dbReference type="NCBI Taxonomy" id="716816"/>
    <lineage>
        <taxon>Bacteria</taxon>
        <taxon>Pseudomonadati</taxon>
        <taxon>Pseudomonadota</taxon>
        <taxon>Gammaproteobacteria</taxon>
        <taxon>Cellvibrionales</taxon>
        <taxon>Spongiibacteraceae</taxon>
        <taxon>Oceanicoccus</taxon>
    </lineage>
</organism>
<reference evidence="2 3" key="1">
    <citation type="submission" date="2016-11" db="EMBL/GenBank/DDBJ databases">
        <title>Trade-off between light-utilization and light-protection in marine flavobacteria.</title>
        <authorList>
            <person name="Kumagai Y."/>
        </authorList>
    </citation>
    <scope>NUCLEOTIDE SEQUENCE [LARGE SCALE GENOMIC DNA]</scope>
    <source>
        <strain evidence="2 3">NBRC 107125</strain>
    </source>
</reference>
<feature type="chain" id="PRO_5013185999" description="Divergent polysaccharide deacetylase family protein" evidence="1">
    <location>
        <begin position="19"/>
        <end position="265"/>
    </location>
</feature>